<evidence type="ECO:0000313" key="6">
    <source>
        <dbReference type="Proteomes" id="UP000324974"/>
    </source>
</evidence>
<dbReference type="Proteomes" id="UP000324974">
    <property type="component" value="Chromosome"/>
</dbReference>
<feature type="signal peptide" evidence="3">
    <location>
        <begin position="1"/>
        <end position="22"/>
    </location>
</feature>
<dbReference type="SMART" id="SM00228">
    <property type="entry name" value="PDZ"/>
    <property type="match status" value="1"/>
</dbReference>
<proteinExistence type="predicted"/>
<dbReference type="PRINTS" id="PR00834">
    <property type="entry name" value="PROTEASES2C"/>
</dbReference>
<dbReference type="Pfam" id="PF13180">
    <property type="entry name" value="PDZ_2"/>
    <property type="match status" value="1"/>
</dbReference>
<evidence type="ECO:0000259" key="4">
    <source>
        <dbReference type="PROSITE" id="PS50106"/>
    </source>
</evidence>
<dbReference type="KEGG" id="lrs:PX52LOC_04894"/>
<evidence type="ECO:0000256" key="2">
    <source>
        <dbReference type="ARBA" id="ARBA00022801"/>
    </source>
</evidence>
<dbReference type="EMBL" id="CP042425">
    <property type="protein sequence ID" value="QEL17882.1"/>
    <property type="molecule type" value="Genomic_DNA"/>
</dbReference>
<dbReference type="OrthoDB" id="208231at2"/>
<dbReference type="Gene3D" id="2.30.42.10">
    <property type="match status" value="1"/>
</dbReference>
<dbReference type="AlphaFoldDB" id="A0A5C1AJK4"/>
<keyword evidence="6" id="KW-1185">Reference proteome</keyword>
<dbReference type="Pfam" id="PF13365">
    <property type="entry name" value="Trypsin_2"/>
    <property type="match status" value="1"/>
</dbReference>
<dbReference type="PANTHER" id="PTHR43343:SF3">
    <property type="entry name" value="PROTEASE DO-LIKE 8, CHLOROPLASTIC"/>
    <property type="match status" value="1"/>
</dbReference>
<dbReference type="InterPro" id="IPR001940">
    <property type="entry name" value="Peptidase_S1C"/>
</dbReference>
<evidence type="ECO:0000313" key="5">
    <source>
        <dbReference type="EMBL" id="QEL17882.1"/>
    </source>
</evidence>
<dbReference type="GO" id="GO:0006508">
    <property type="term" value="P:proteolysis"/>
    <property type="evidence" value="ECO:0007669"/>
    <property type="project" value="UniProtKB-KW"/>
</dbReference>
<evidence type="ECO:0000256" key="1">
    <source>
        <dbReference type="ARBA" id="ARBA00022670"/>
    </source>
</evidence>
<dbReference type="PANTHER" id="PTHR43343">
    <property type="entry name" value="PEPTIDASE S12"/>
    <property type="match status" value="1"/>
</dbReference>
<evidence type="ECO:0000256" key="3">
    <source>
        <dbReference type="SAM" id="SignalP"/>
    </source>
</evidence>
<reference evidence="6" key="1">
    <citation type="submission" date="2019-08" db="EMBL/GenBank/DDBJ databases">
        <title>Limnoglobus roseus gen. nov., sp. nov., a novel freshwater planctomycete with a giant genome from the family Gemmataceae.</title>
        <authorList>
            <person name="Kulichevskaya I.S."/>
            <person name="Naumoff D.G."/>
            <person name="Miroshnikov K."/>
            <person name="Ivanova A."/>
            <person name="Philippov D.A."/>
            <person name="Hakobyan A."/>
            <person name="Rijpstra I.C."/>
            <person name="Sinninghe Damste J.S."/>
            <person name="Liesack W."/>
            <person name="Dedysh S.N."/>
        </authorList>
    </citation>
    <scope>NUCLEOTIDE SEQUENCE [LARGE SCALE GENOMIC DNA]</scope>
    <source>
        <strain evidence="6">PX52</strain>
    </source>
</reference>
<accession>A0A5C1AJK4</accession>
<dbReference type="GO" id="GO:0004252">
    <property type="term" value="F:serine-type endopeptidase activity"/>
    <property type="evidence" value="ECO:0007669"/>
    <property type="project" value="InterPro"/>
</dbReference>
<sequence length="504" mass="53440">MPRSILITCLGFLLVGPPAGFAADPDPAALQERMKKLIDRAERSVVALVISHNPKHDAPSPTQPWKLGEYQPHNPFPPTLRVPERDKLDLSDARNIGDYTLGSGIVIDAEQRLVLTCYHLIEGARKIYARPSGTGGAYADIVAADARSDLAVLRLHLSSPKLTAVKFADVRTEDTPRAKASVTRGQWVISLAHPFAAGLTDGKASASWGIVSNVSRKAPLPVGADDVRSGYLYQCGSLIQTDARLNMGCSGGGVFNLDGELIGLTSAAAAVAGSESAGGFAMPMDSIYRGIVEVLKTGEEVEYGFLGVAPGLMSQPPEEPGLKVNGVTPGSPADIARVQQSDLIHAVNGRPIVEEQDLFLLIGGALAGREVTLTVLRGHATLHLKATLAKFQHPYATIASNRPASVYGLRVEYSSLLAQQVNGPGGTRGGLNWQSVIVQELEPKSRAEAAFKQAGIESNRWFITAVNDTPTPTPAAFYSAAKKAQTVRLTLSDSLGHTKVVSLP</sequence>
<feature type="chain" id="PRO_5023103759" evidence="3">
    <location>
        <begin position="23"/>
        <end position="504"/>
    </location>
</feature>
<dbReference type="InterPro" id="IPR051201">
    <property type="entry name" value="Chloro_Bact_Ser_Proteases"/>
</dbReference>
<dbReference type="PROSITE" id="PS50106">
    <property type="entry name" value="PDZ"/>
    <property type="match status" value="1"/>
</dbReference>
<gene>
    <name evidence="5" type="ORF">PX52LOC_04894</name>
</gene>
<keyword evidence="1" id="KW-0645">Protease</keyword>
<organism evidence="5 6">
    <name type="scientific">Limnoglobus roseus</name>
    <dbReference type="NCBI Taxonomy" id="2598579"/>
    <lineage>
        <taxon>Bacteria</taxon>
        <taxon>Pseudomonadati</taxon>
        <taxon>Planctomycetota</taxon>
        <taxon>Planctomycetia</taxon>
        <taxon>Gemmatales</taxon>
        <taxon>Gemmataceae</taxon>
        <taxon>Limnoglobus</taxon>
    </lineage>
</organism>
<protein>
    <submittedName>
        <fullName evidence="5">PDZ domain-containing protein</fullName>
    </submittedName>
</protein>
<keyword evidence="2" id="KW-0378">Hydrolase</keyword>
<name>A0A5C1AJK4_9BACT</name>
<dbReference type="InterPro" id="IPR001478">
    <property type="entry name" value="PDZ"/>
</dbReference>
<dbReference type="Gene3D" id="2.40.10.120">
    <property type="match status" value="1"/>
</dbReference>
<dbReference type="SUPFAM" id="SSF50156">
    <property type="entry name" value="PDZ domain-like"/>
    <property type="match status" value="1"/>
</dbReference>
<keyword evidence="3" id="KW-0732">Signal</keyword>
<dbReference type="InterPro" id="IPR036034">
    <property type="entry name" value="PDZ_sf"/>
</dbReference>
<dbReference type="SUPFAM" id="SSF50494">
    <property type="entry name" value="Trypsin-like serine proteases"/>
    <property type="match status" value="1"/>
</dbReference>
<feature type="domain" description="PDZ" evidence="4">
    <location>
        <begin position="291"/>
        <end position="354"/>
    </location>
</feature>
<dbReference type="RefSeq" id="WP_149112436.1">
    <property type="nucleotide sequence ID" value="NZ_CP042425.1"/>
</dbReference>
<dbReference type="InterPro" id="IPR009003">
    <property type="entry name" value="Peptidase_S1_PA"/>
</dbReference>